<sequence length="305" mass="33891">MKVHVLCEPPEGEDGDDVQNFLMLHCAGFHGVAYRRIATELSDRLGGRYRVLAPDFRGHGDTPRGPKASFTWYQMADDLVAEVESRKLVGRCVVLGHSLGAVVCLIAEIQNPGLFRGLWCFEPVLFASLAGLKYSEFFAEKAKARRSRFQSYGDALENFGGKVPMNAFDGGCLADYVRGGFRESRDGGGVELKCEPQTESWTYLAGIQTYHRGINDKLKEVTCPVVLSCGSNVGRENEVSRSADIFWGRFRLGRLERYGDLGHFGPFQRPDLVATRLLAFLRCDVEGAAGLPSYLHWNLGRQSKL</sequence>
<name>A0AAX4P4I0_9CHLO</name>
<evidence type="ECO:0000313" key="3">
    <source>
        <dbReference type="Proteomes" id="UP001472866"/>
    </source>
</evidence>
<dbReference type="GO" id="GO:0047372">
    <property type="term" value="F:monoacylglycerol lipase activity"/>
    <property type="evidence" value="ECO:0007669"/>
    <property type="project" value="TreeGrafter"/>
</dbReference>
<dbReference type="Pfam" id="PF12697">
    <property type="entry name" value="Abhydrolase_6"/>
    <property type="match status" value="1"/>
</dbReference>
<organism evidence="2 3">
    <name type="scientific">Chloropicon roscoffensis</name>
    <dbReference type="NCBI Taxonomy" id="1461544"/>
    <lineage>
        <taxon>Eukaryota</taxon>
        <taxon>Viridiplantae</taxon>
        <taxon>Chlorophyta</taxon>
        <taxon>Chloropicophyceae</taxon>
        <taxon>Chloropicales</taxon>
        <taxon>Chloropicaceae</taxon>
        <taxon>Chloropicon</taxon>
    </lineage>
</organism>
<dbReference type="InterPro" id="IPR050266">
    <property type="entry name" value="AB_hydrolase_sf"/>
</dbReference>
<keyword evidence="2" id="KW-0378">Hydrolase</keyword>
<dbReference type="Proteomes" id="UP001472866">
    <property type="component" value="Chromosome 04"/>
</dbReference>
<dbReference type="EMBL" id="CP151504">
    <property type="protein sequence ID" value="WZN61300.1"/>
    <property type="molecule type" value="Genomic_DNA"/>
</dbReference>
<gene>
    <name evidence="2" type="ORF">HKI87_04g28350</name>
</gene>
<dbReference type="InterPro" id="IPR029058">
    <property type="entry name" value="AB_hydrolase_fold"/>
</dbReference>
<dbReference type="AlphaFoldDB" id="A0AAX4P4I0"/>
<protein>
    <submittedName>
        <fullName evidence="2">Alpha/beta hydrolase</fullName>
    </submittedName>
</protein>
<accession>A0AAX4P4I0</accession>
<dbReference type="Gene3D" id="3.40.50.1820">
    <property type="entry name" value="alpha/beta hydrolase"/>
    <property type="match status" value="1"/>
</dbReference>
<dbReference type="GO" id="GO:0046464">
    <property type="term" value="P:acylglycerol catabolic process"/>
    <property type="evidence" value="ECO:0007669"/>
    <property type="project" value="TreeGrafter"/>
</dbReference>
<proteinExistence type="predicted"/>
<evidence type="ECO:0000313" key="2">
    <source>
        <dbReference type="EMBL" id="WZN61300.1"/>
    </source>
</evidence>
<dbReference type="PANTHER" id="PTHR43798">
    <property type="entry name" value="MONOACYLGLYCEROL LIPASE"/>
    <property type="match status" value="1"/>
</dbReference>
<keyword evidence="3" id="KW-1185">Reference proteome</keyword>
<dbReference type="SUPFAM" id="SSF53474">
    <property type="entry name" value="alpha/beta-Hydrolases"/>
    <property type="match status" value="1"/>
</dbReference>
<dbReference type="GO" id="GO:0016020">
    <property type="term" value="C:membrane"/>
    <property type="evidence" value="ECO:0007669"/>
    <property type="project" value="TreeGrafter"/>
</dbReference>
<dbReference type="PANTHER" id="PTHR43798:SF5">
    <property type="entry name" value="MONOACYLGLYCEROL LIPASE ABHD6"/>
    <property type="match status" value="1"/>
</dbReference>
<reference evidence="2 3" key="1">
    <citation type="submission" date="2024-03" db="EMBL/GenBank/DDBJ databases">
        <title>Complete genome sequence of the green alga Chloropicon roscoffensis RCC1871.</title>
        <authorList>
            <person name="Lemieux C."/>
            <person name="Pombert J.-F."/>
            <person name="Otis C."/>
            <person name="Turmel M."/>
        </authorList>
    </citation>
    <scope>NUCLEOTIDE SEQUENCE [LARGE SCALE GENOMIC DNA]</scope>
    <source>
        <strain evidence="2 3">RCC1871</strain>
    </source>
</reference>
<evidence type="ECO:0000259" key="1">
    <source>
        <dbReference type="Pfam" id="PF12697"/>
    </source>
</evidence>
<feature type="domain" description="AB hydrolase-1" evidence="1">
    <location>
        <begin position="22"/>
        <end position="274"/>
    </location>
</feature>
<dbReference type="InterPro" id="IPR000073">
    <property type="entry name" value="AB_hydrolase_1"/>
</dbReference>